<reference evidence="2 3" key="1">
    <citation type="journal article" date="2017" name="Genome Biol. Evol.">
        <title>Phytophthora megakarya and P. palmivora, closely related causal agents of cacao black pod rot, underwent increases in genome sizes and gene numbers by different mechanisms.</title>
        <authorList>
            <person name="Ali S.S."/>
            <person name="Shao J."/>
            <person name="Lary D.J."/>
            <person name="Kronmiller B."/>
            <person name="Shen D."/>
            <person name="Strem M.D."/>
            <person name="Amoako-Attah I."/>
            <person name="Akrofi A.Y."/>
            <person name="Begoude B.A."/>
            <person name="Ten Hoopen G.M."/>
            <person name="Coulibaly K."/>
            <person name="Kebe B.I."/>
            <person name="Melnick R.L."/>
            <person name="Guiltinan M.J."/>
            <person name="Tyler B.M."/>
            <person name="Meinhardt L.W."/>
            <person name="Bailey B.A."/>
        </authorList>
    </citation>
    <scope>NUCLEOTIDE SEQUENCE [LARGE SCALE GENOMIC DNA]</scope>
    <source>
        <strain evidence="3">sbr112.9</strain>
    </source>
</reference>
<organism evidence="2 3">
    <name type="scientific">Phytophthora palmivora</name>
    <dbReference type="NCBI Taxonomy" id="4796"/>
    <lineage>
        <taxon>Eukaryota</taxon>
        <taxon>Sar</taxon>
        <taxon>Stramenopiles</taxon>
        <taxon>Oomycota</taxon>
        <taxon>Peronosporomycetes</taxon>
        <taxon>Peronosporales</taxon>
        <taxon>Peronosporaceae</taxon>
        <taxon>Phytophthora</taxon>
    </lineage>
</organism>
<dbReference type="InterPro" id="IPR011009">
    <property type="entry name" value="Kinase-like_dom_sf"/>
</dbReference>
<evidence type="ECO:0000313" key="2">
    <source>
        <dbReference type="EMBL" id="POM77085.1"/>
    </source>
</evidence>
<dbReference type="InterPro" id="IPR000719">
    <property type="entry name" value="Prot_kinase_dom"/>
</dbReference>
<keyword evidence="3" id="KW-1185">Reference proteome</keyword>
<dbReference type="GO" id="GO:0005524">
    <property type="term" value="F:ATP binding"/>
    <property type="evidence" value="ECO:0007669"/>
    <property type="project" value="InterPro"/>
</dbReference>
<dbReference type="PANTHER" id="PTHR44329">
    <property type="entry name" value="SERINE/THREONINE-PROTEIN KINASE TNNI3K-RELATED"/>
    <property type="match status" value="1"/>
</dbReference>
<dbReference type="EMBL" id="NCKW01002981">
    <property type="protein sequence ID" value="POM77085.1"/>
    <property type="molecule type" value="Genomic_DNA"/>
</dbReference>
<feature type="domain" description="Protein kinase" evidence="1">
    <location>
        <begin position="116"/>
        <end position="386"/>
    </location>
</feature>
<dbReference type="SMART" id="SM00219">
    <property type="entry name" value="TyrKc"/>
    <property type="match status" value="1"/>
</dbReference>
<comment type="caution">
    <text evidence="2">The sequence shown here is derived from an EMBL/GenBank/DDBJ whole genome shotgun (WGS) entry which is preliminary data.</text>
</comment>
<sequence length="386" mass="43491">MSTTAVVLRQCSVMVILGRTEALIETYRIKITKLAIDHRRMLLNLHTAMVTPDMIVQQLVHHEFKRIQDNQLLLRRCLARKIFHHTGPMSSLHQRMKKLSRSAIEFLKLWRPPLSVEKMRDVGSIKALQMLAADPSVNRRRVQFNQLQIERQLPMTTLQTDSFVGHYNGQQVLIKRISPDANVNYSAVEELAFEIQQRAHVKHQNLVAFVGAGWTTAHDLSLVVEFLPLGTLRAYLNRNKSIMSAWTSQKTAIAGGIARGLAYLHRQNPPYIHHEICAKNVVLTDKLEAKLSSCGSIETGIAGPKQKSRQALRIAPEGRAGCSRSAREFGVLLAELDTCEAPYFDARSKSGDAMGLTEVLQRVKEGRLRPSFSVNCPEFISRASRE</sequence>
<dbReference type="InterPro" id="IPR051681">
    <property type="entry name" value="Ser/Thr_Kinases-Pseudokinases"/>
</dbReference>
<dbReference type="Pfam" id="PF07714">
    <property type="entry name" value="PK_Tyr_Ser-Thr"/>
    <property type="match status" value="1"/>
</dbReference>
<keyword evidence="2" id="KW-0418">Kinase</keyword>
<protein>
    <submittedName>
        <fullName evidence="2">TKL protein kinase</fullName>
    </submittedName>
</protein>
<dbReference type="GO" id="GO:0004713">
    <property type="term" value="F:protein tyrosine kinase activity"/>
    <property type="evidence" value="ECO:0007669"/>
    <property type="project" value="InterPro"/>
</dbReference>
<proteinExistence type="predicted"/>
<name>A0A2P4YGZ7_9STRA</name>
<dbReference type="OrthoDB" id="90243at2759"/>
<keyword evidence="2" id="KW-0808">Transferase</keyword>
<dbReference type="SUPFAM" id="SSF56112">
    <property type="entry name" value="Protein kinase-like (PK-like)"/>
    <property type="match status" value="1"/>
</dbReference>
<evidence type="ECO:0000259" key="1">
    <source>
        <dbReference type="PROSITE" id="PS50011"/>
    </source>
</evidence>
<evidence type="ECO:0000313" key="3">
    <source>
        <dbReference type="Proteomes" id="UP000237271"/>
    </source>
</evidence>
<gene>
    <name evidence="2" type="ORF">PHPALM_5587</name>
</gene>
<dbReference type="PROSITE" id="PS50011">
    <property type="entry name" value="PROTEIN_KINASE_DOM"/>
    <property type="match status" value="1"/>
</dbReference>
<dbReference type="PANTHER" id="PTHR44329:SF214">
    <property type="entry name" value="PROTEIN KINASE DOMAIN-CONTAINING PROTEIN"/>
    <property type="match status" value="1"/>
</dbReference>
<dbReference type="Gene3D" id="1.10.510.10">
    <property type="entry name" value="Transferase(Phosphotransferase) domain 1"/>
    <property type="match status" value="1"/>
</dbReference>
<dbReference type="InterPro" id="IPR020635">
    <property type="entry name" value="Tyr_kinase_cat_dom"/>
</dbReference>
<dbReference type="GO" id="GO:0004674">
    <property type="term" value="F:protein serine/threonine kinase activity"/>
    <property type="evidence" value="ECO:0007669"/>
    <property type="project" value="TreeGrafter"/>
</dbReference>
<dbReference type="InterPro" id="IPR001245">
    <property type="entry name" value="Ser-Thr/Tyr_kinase_cat_dom"/>
</dbReference>
<accession>A0A2P4YGZ7</accession>
<dbReference type="AlphaFoldDB" id="A0A2P4YGZ7"/>
<dbReference type="Proteomes" id="UP000237271">
    <property type="component" value="Unassembled WGS sequence"/>
</dbReference>